<dbReference type="RefSeq" id="WP_108718703.1">
    <property type="nucleotide sequence ID" value="NZ_VENP01000044.1"/>
</dbReference>
<dbReference type="Proteomes" id="UP000313849">
    <property type="component" value="Unassembled WGS sequence"/>
</dbReference>
<dbReference type="EMBL" id="VENP01000044">
    <property type="protein sequence ID" value="TNU73478.1"/>
    <property type="molecule type" value="Genomic_DNA"/>
</dbReference>
<accession>A0A5C5B9A3</accession>
<name>A0A5C5B9A3_9MICO</name>
<evidence type="ECO:0000313" key="1">
    <source>
        <dbReference type="EMBL" id="TNU73478.1"/>
    </source>
</evidence>
<sequence>MPVEIRYDRFLVAGAPAGALVRHLEPGRLRTVLAYASADGAVVHHTSEIDHPGDVRHWTRSRYTETEKGLDVEHRHLGSAAPSVPTYADVLVVERLARLREDRLDVPVLHERDGDVEAGAFVRHARDLAAPRGLQVDSRVDVLTGVALHARHWCLGPTLLASDWMGAFSFRVRTLDLALRGVPDGVAALVRDAVR</sequence>
<comment type="caution">
    <text evidence="1">The sequence shown here is derived from an EMBL/GenBank/DDBJ whole genome shotgun (WGS) entry which is preliminary data.</text>
</comment>
<reference evidence="1 2" key="1">
    <citation type="submission" date="2019-06" db="EMBL/GenBank/DDBJ databases">
        <title>Draft genome sequence of Miniimonas arenae KCTC 19750T isolated from sea sand.</title>
        <authorList>
            <person name="Park S.-J."/>
        </authorList>
    </citation>
    <scope>NUCLEOTIDE SEQUENCE [LARGE SCALE GENOMIC DNA]</scope>
    <source>
        <strain evidence="1 2">KCTC 19750</strain>
    </source>
</reference>
<evidence type="ECO:0000313" key="2">
    <source>
        <dbReference type="Proteomes" id="UP000313849"/>
    </source>
</evidence>
<dbReference type="AlphaFoldDB" id="A0A5C5B9A3"/>
<keyword evidence="2" id="KW-1185">Reference proteome</keyword>
<organism evidence="1 2">
    <name type="scientific">Miniimonas arenae</name>
    <dbReference type="NCBI Taxonomy" id="676201"/>
    <lineage>
        <taxon>Bacteria</taxon>
        <taxon>Bacillati</taxon>
        <taxon>Actinomycetota</taxon>
        <taxon>Actinomycetes</taxon>
        <taxon>Micrococcales</taxon>
        <taxon>Beutenbergiaceae</taxon>
        <taxon>Miniimonas</taxon>
    </lineage>
</organism>
<gene>
    <name evidence="1" type="ORF">FH969_11165</name>
</gene>
<protein>
    <submittedName>
        <fullName evidence="1">Uncharacterized protein</fullName>
    </submittedName>
</protein>
<proteinExistence type="predicted"/>